<dbReference type="AlphaFoldDB" id="A0A0L0P6I3"/>
<dbReference type="VEuPathDB" id="FungiDB:CJJ07_002599"/>
<dbReference type="VEuPathDB" id="FungiDB:CJI96_0002256"/>
<feature type="compositionally biased region" description="Basic and acidic residues" evidence="1">
    <location>
        <begin position="77"/>
        <end position="93"/>
    </location>
</feature>
<dbReference type="VEuPathDB" id="FungiDB:B9J08_003723"/>
<gene>
    <name evidence="2" type="ORF">QG37_00913</name>
</gene>
<feature type="region of interest" description="Disordered" evidence="1">
    <location>
        <begin position="64"/>
        <end position="93"/>
    </location>
</feature>
<protein>
    <submittedName>
        <fullName evidence="2">Uncharacterized protein</fullName>
    </submittedName>
</protein>
<evidence type="ECO:0000313" key="2">
    <source>
        <dbReference type="EMBL" id="KNE01977.1"/>
    </source>
</evidence>
<dbReference type="Proteomes" id="UP000037122">
    <property type="component" value="Unassembled WGS sequence"/>
</dbReference>
<proteinExistence type="predicted"/>
<reference evidence="3" key="1">
    <citation type="journal article" date="2015" name="BMC Genomics">
        <title>Draft genome of a commonly misdiagnosed multidrug resistant pathogen Candida auris.</title>
        <authorList>
            <person name="Chatterjee S."/>
            <person name="Alampalli S.V."/>
            <person name="Nageshan R.K."/>
            <person name="Chettiar S.T."/>
            <person name="Joshi S."/>
            <person name="Tatu U.S."/>
        </authorList>
    </citation>
    <scope>NUCLEOTIDE SEQUENCE [LARGE SCALE GENOMIC DNA]</scope>
    <source>
        <strain evidence="3">6684</strain>
    </source>
</reference>
<evidence type="ECO:0000313" key="3">
    <source>
        <dbReference type="Proteomes" id="UP000037122"/>
    </source>
</evidence>
<evidence type="ECO:0000256" key="1">
    <source>
        <dbReference type="SAM" id="MobiDB-lite"/>
    </source>
</evidence>
<dbReference type="VEuPathDB" id="FungiDB:CJJ09_000383"/>
<feature type="region of interest" description="Disordered" evidence="1">
    <location>
        <begin position="142"/>
        <end position="166"/>
    </location>
</feature>
<comment type="caution">
    <text evidence="2">The sequence shown here is derived from an EMBL/GenBank/DDBJ whole genome shotgun (WGS) entry which is preliminary data.</text>
</comment>
<sequence>MFPMVTISDNTFSKVPPHHPRLHRKSGLGHGPFDASEGAANGIASGSFTEAFLKASNRPQFHHLPTPAPSATTSVVEQKHDESNEKQEQEIRLMDFIDVPSLVSDNEEEESDAESSHSSKGASLVFSRPAVKLPPALAAAEQVKRSLKEENQSMESIEKSRDEPLRSVETELAPQAEELPSATEATQATSTISDAQFKLERSQLMKIAVKYVAMKIHNSFPPESARTIDPEEMPLDQFLLILTSRLQLTLPLFMKGIIYLFRYMDIIYLLRYLNQSNNFLNYTEMGFNLKKLIVGCFKLTLARERISKDWSGVTGLANAEINTIVKTVVKRLNGKLAIKNIELLRLKLEIYRFVKMVVKEVK</sequence>
<dbReference type="VEuPathDB" id="FungiDB:QG37_00913"/>
<dbReference type="VEuPathDB" id="FungiDB:CJI97_003797"/>
<organism evidence="2 3">
    <name type="scientific">Candidozyma auris</name>
    <name type="common">Yeast</name>
    <name type="synonym">Candida auris</name>
    <dbReference type="NCBI Taxonomy" id="498019"/>
    <lineage>
        <taxon>Eukaryota</taxon>
        <taxon>Fungi</taxon>
        <taxon>Dikarya</taxon>
        <taxon>Ascomycota</taxon>
        <taxon>Saccharomycotina</taxon>
        <taxon>Pichiomycetes</taxon>
        <taxon>Metschnikowiaceae</taxon>
        <taxon>Candidozyma</taxon>
    </lineage>
</organism>
<dbReference type="EMBL" id="LGST01000007">
    <property type="protein sequence ID" value="KNE01977.1"/>
    <property type="molecule type" value="Genomic_DNA"/>
</dbReference>
<name>A0A0L0P6I3_CANAR</name>
<accession>A0A0L0P6I3</accession>